<dbReference type="PANTHER" id="PTHR30075:SF2">
    <property type="entry name" value="GLYCINE--TRNA LIGASE, CHLOROPLASTIC_MITOCHONDRIAL 2"/>
    <property type="match status" value="1"/>
</dbReference>
<keyword evidence="4" id="KW-0547">Nucleotide-binding</keyword>
<keyword evidence="3" id="KW-0436">Ligase</keyword>
<evidence type="ECO:0000256" key="7">
    <source>
        <dbReference type="ARBA" id="ARBA00023146"/>
    </source>
</evidence>
<feature type="non-terminal residue" evidence="9">
    <location>
        <position position="152"/>
    </location>
</feature>
<dbReference type="InterPro" id="IPR015944">
    <property type="entry name" value="Gly-tRNA-synth_bsu"/>
</dbReference>
<dbReference type="PANTHER" id="PTHR30075">
    <property type="entry name" value="GLYCYL-TRNA SYNTHETASE"/>
    <property type="match status" value="1"/>
</dbReference>
<evidence type="ECO:0000313" key="9">
    <source>
        <dbReference type="EMBL" id="GAG82599.1"/>
    </source>
</evidence>
<comment type="catalytic activity">
    <reaction evidence="8">
        <text>tRNA(Gly) + glycine + ATP = glycyl-tRNA(Gly) + AMP + diphosphate</text>
        <dbReference type="Rhea" id="RHEA:16013"/>
        <dbReference type="Rhea" id="RHEA-COMP:9664"/>
        <dbReference type="Rhea" id="RHEA-COMP:9683"/>
        <dbReference type="ChEBI" id="CHEBI:30616"/>
        <dbReference type="ChEBI" id="CHEBI:33019"/>
        <dbReference type="ChEBI" id="CHEBI:57305"/>
        <dbReference type="ChEBI" id="CHEBI:78442"/>
        <dbReference type="ChEBI" id="CHEBI:78522"/>
        <dbReference type="ChEBI" id="CHEBI:456215"/>
        <dbReference type="EC" id="6.1.1.14"/>
    </reaction>
</comment>
<dbReference type="EMBL" id="BART01017837">
    <property type="protein sequence ID" value="GAG82599.1"/>
    <property type="molecule type" value="Genomic_DNA"/>
</dbReference>
<evidence type="ECO:0000256" key="3">
    <source>
        <dbReference type="ARBA" id="ARBA00022598"/>
    </source>
</evidence>
<dbReference type="Pfam" id="PF02092">
    <property type="entry name" value="tRNA_synt_2f"/>
    <property type="match status" value="1"/>
</dbReference>
<dbReference type="AlphaFoldDB" id="X1AJU8"/>
<evidence type="ECO:0000256" key="5">
    <source>
        <dbReference type="ARBA" id="ARBA00022840"/>
    </source>
</evidence>
<protein>
    <recommendedName>
        <fullName evidence="2">glycine--tRNA ligase</fullName>
        <ecNumber evidence="2">6.1.1.14</ecNumber>
    </recommendedName>
</protein>
<sequence length="152" mass="17376">MPKTALLEIGVEDFPSLMVEETIAQIQQKAKELFCSYRIDCGKISTWGTSRRLILWIEKVAEEQKEQIKKDLGPPKNIIFDEKGGLTSAGKGYLKAKGITKKDLGVQTLKKGEYIYIKRKLKGKRTSQVLPFLFLDLINSLHFAKSMRWEEV</sequence>
<evidence type="ECO:0000256" key="2">
    <source>
        <dbReference type="ARBA" id="ARBA00012829"/>
    </source>
</evidence>
<evidence type="ECO:0000256" key="1">
    <source>
        <dbReference type="ARBA" id="ARBA00008226"/>
    </source>
</evidence>
<dbReference type="GO" id="GO:0006426">
    <property type="term" value="P:glycyl-tRNA aminoacylation"/>
    <property type="evidence" value="ECO:0007669"/>
    <property type="project" value="InterPro"/>
</dbReference>
<name>X1AJU8_9ZZZZ</name>
<evidence type="ECO:0000256" key="6">
    <source>
        <dbReference type="ARBA" id="ARBA00022917"/>
    </source>
</evidence>
<proteinExistence type="inferred from homology"/>
<dbReference type="EC" id="6.1.1.14" evidence="2"/>
<accession>X1AJU8</accession>
<comment type="similarity">
    <text evidence="1">Belongs to the class-II aminoacyl-tRNA synthetase family.</text>
</comment>
<dbReference type="InterPro" id="IPR006194">
    <property type="entry name" value="Gly-tRNA-synth_heterodimer"/>
</dbReference>
<evidence type="ECO:0000256" key="4">
    <source>
        <dbReference type="ARBA" id="ARBA00022741"/>
    </source>
</evidence>
<evidence type="ECO:0000256" key="8">
    <source>
        <dbReference type="ARBA" id="ARBA00047937"/>
    </source>
</evidence>
<reference evidence="9" key="1">
    <citation type="journal article" date="2014" name="Front. Microbiol.">
        <title>High frequency of phylogenetically diverse reductive dehalogenase-homologous genes in deep subseafloor sedimentary metagenomes.</title>
        <authorList>
            <person name="Kawai M."/>
            <person name="Futagami T."/>
            <person name="Toyoda A."/>
            <person name="Takaki Y."/>
            <person name="Nishi S."/>
            <person name="Hori S."/>
            <person name="Arai W."/>
            <person name="Tsubouchi T."/>
            <person name="Morono Y."/>
            <person name="Uchiyama I."/>
            <person name="Ito T."/>
            <person name="Fujiyama A."/>
            <person name="Inagaki F."/>
            <person name="Takami H."/>
        </authorList>
    </citation>
    <scope>NUCLEOTIDE SEQUENCE</scope>
    <source>
        <strain evidence="9">Expedition CK06-06</strain>
    </source>
</reference>
<gene>
    <name evidence="9" type="ORF">S01H4_33819</name>
</gene>
<dbReference type="GO" id="GO:0004820">
    <property type="term" value="F:glycine-tRNA ligase activity"/>
    <property type="evidence" value="ECO:0007669"/>
    <property type="project" value="UniProtKB-EC"/>
</dbReference>
<organism evidence="9">
    <name type="scientific">marine sediment metagenome</name>
    <dbReference type="NCBI Taxonomy" id="412755"/>
    <lineage>
        <taxon>unclassified sequences</taxon>
        <taxon>metagenomes</taxon>
        <taxon>ecological metagenomes</taxon>
    </lineage>
</organism>
<keyword evidence="7" id="KW-0030">Aminoacyl-tRNA synthetase</keyword>
<dbReference type="GO" id="GO:0005524">
    <property type="term" value="F:ATP binding"/>
    <property type="evidence" value="ECO:0007669"/>
    <property type="project" value="UniProtKB-KW"/>
</dbReference>
<comment type="caution">
    <text evidence="9">The sequence shown here is derived from an EMBL/GenBank/DDBJ whole genome shotgun (WGS) entry which is preliminary data.</text>
</comment>
<dbReference type="GO" id="GO:0005829">
    <property type="term" value="C:cytosol"/>
    <property type="evidence" value="ECO:0007669"/>
    <property type="project" value="TreeGrafter"/>
</dbReference>
<keyword evidence="5" id="KW-0067">ATP-binding</keyword>
<keyword evidence="6" id="KW-0648">Protein biosynthesis</keyword>